<comment type="caution">
    <text evidence="1">The sequence shown here is derived from an EMBL/GenBank/DDBJ whole genome shotgun (WGS) entry which is preliminary data.</text>
</comment>
<name>A0A3M7SC46_BRAPC</name>
<organism evidence="1 2">
    <name type="scientific">Brachionus plicatilis</name>
    <name type="common">Marine rotifer</name>
    <name type="synonym">Brachionus muelleri</name>
    <dbReference type="NCBI Taxonomy" id="10195"/>
    <lineage>
        <taxon>Eukaryota</taxon>
        <taxon>Metazoa</taxon>
        <taxon>Spiralia</taxon>
        <taxon>Gnathifera</taxon>
        <taxon>Rotifera</taxon>
        <taxon>Eurotatoria</taxon>
        <taxon>Monogononta</taxon>
        <taxon>Pseudotrocha</taxon>
        <taxon>Ploima</taxon>
        <taxon>Brachionidae</taxon>
        <taxon>Brachionus</taxon>
    </lineage>
</organism>
<protein>
    <submittedName>
        <fullName evidence="1">Uncharacterized protein</fullName>
    </submittedName>
</protein>
<gene>
    <name evidence="1" type="ORF">BpHYR1_014227</name>
</gene>
<reference evidence="1 2" key="1">
    <citation type="journal article" date="2018" name="Sci. Rep.">
        <title>Genomic signatures of local adaptation to the degree of environmental predictability in rotifers.</title>
        <authorList>
            <person name="Franch-Gras L."/>
            <person name="Hahn C."/>
            <person name="Garcia-Roger E.M."/>
            <person name="Carmona M.J."/>
            <person name="Serra M."/>
            <person name="Gomez A."/>
        </authorList>
    </citation>
    <scope>NUCLEOTIDE SEQUENCE [LARGE SCALE GENOMIC DNA]</scope>
    <source>
        <strain evidence="1">HYR1</strain>
    </source>
</reference>
<sequence>MNQPLSKESILEDRENEPLNDADEYCYDVIKPANQFKKREMVQEVKGGKTNGNCWFLKGKDGEKYSYYCAKKTAKSLQHQPSDLVSDEELGIEDDVPSPSKQACVLLTTSSKYQASNFN</sequence>
<evidence type="ECO:0000313" key="1">
    <source>
        <dbReference type="EMBL" id="RNA33225.1"/>
    </source>
</evidence>
<keyword evidence="2" id="KW-1185">Reference proteome</keyword>
<dbReference type="EMBL" id="REGN01001667">
    <property type="protein sequence ID" value="RNA33225.1"/>
    <property type="molecule type" value="Genomic_DNA"/>
</dbReference>
<dbReference type="AlphaFoldDB" id="A0A3M7SC46"/>
<proteinExistence type="predicted"/>
<dbReference type="Proteomes" id="UP000276133">
    <property type="component" value="Unassembled WGS sequence"/>
</dbReference>
<accession>A0A3M7SC46</accession>
<evidence type="ECO:0000313" key="2">
    <source>
        <dbReference type="Proteomes" id="UP000276133"/>
    </source>
</evidence>